<dbReference type="AlphaFoldDB" id="A0A0D2PBT8"/>
<sequence length="164" mass="17934">MLHKVLTCQAASIKRVLVQDSELFGYAWLGGHCRRRGASDVSTTTALRCRALCIVPVLRLLPSFLAFVNVAHSRQWLVIGSGSSCIARWMIANVGYAQVTPLAAPRTQFIADERSLGITAHLQSLHCAHVHPPKSLLGLCVIPFVSWFFADSWVQMGPGPTAVR</sequence>
<evidence type="ECO:0000313" key="1">
    <source>
        <dbReference type="EMBL" id="KJA17735.1"/>
    </source>
</evidence>
<evidence type="ECO:0000313" key="2">
    <source>
        <dbReference type="Proteomes" id="UP000054270"/>
    </source>
</evidence>
<name>A0A0D2PBT8_HYPSF</name>
<keyword evidence="2" id="KW-1185">Reference proteome</keyword>
<accession>A0A0D2PBT8</accession>
<protein>
    <submittedName>
        <fullName evidence="1">Uncharacterized protein</fullName>
    </submittedName>
</protein>
<organism evidence="1 2">
    <name type="scientific">Hypholoma sublateritium (strain FD-334 SS-4)</name>
    <dbReference type="NCBI Taxonomy" id="945553"/>
    <lineage>
        <taxon>Eukaryota</taxon>
        <taxon>Fungi</taxon>
        <taxon>Dikarya</taxon>
        <taxon>Basidiomycota</taxon>
        <taxon>Agaricomycotina</taxon>
        <taxon>Agaricomycetes</taxon>
        <taxon>Agaricomycetidae</taxon>
        <taxon>Agaricales</taxon>
        <taxon>Agaricineae</taxon>
        <taxon>Strophariaceae</taxon>
        <taxon>Hypholoma</taxon>
    </lineage>
</organism>
<proteinExistence type="predicted"/>
<reference evidence="2" key="1">
    <citation type="submission" date="2014-04" db="EMBL/GenBank/DDBJ databases">
        <title>Evolutionary Origins and Diversification of the Mycorrhizal Mutualists.</title>
        <authorList>
            <consortium name="DOE Joint Genome Institute"/>
            <consortium name="Mycorrhizal Genomics Consortium"/>
            <person name="Kohler A."/>
            <person name="Kuo A."/>
            <person name="Nagy L.G."/>
            <person name="Floudas D."/>
            <person name="Copeland A."/>
            <person name="Barry K.W."/>
            <person name="Cichocki N."/>
            <person name="Veneault-Fourrey C."/>
            <person name="LaButti K."/>
            <person name="Lindquist E.A."/>
            <person name="Lipzen A."/>
            <person name="Lundell T."/>
            <person name="Morin E."/>
            <person name="Murat C."/>
            <person name="Riley R."/>
            <person name="Ohm R."/>
            <person name="Sun H."/>
            <person name="Tunlid A."/>
            <person name="Henrissat B."/>
            <person name="Grigoriev I.V."/>
            <person name="Hibbett D.S."/>
            <person name="Martin F."/>
        </authorList>
    </citation>
    <scope>NUCLEOTIDE SEQUENCE [LARGE SCALE GENOMIC DNA]</scope>
    <source>
        <strain evidence="2">FD-334 SS-4</strain>
    </source>
</reference>
<dbReference type="EMBL" id="KN817599">
    <property type="protein sequence ID" value="KJA17735.1"/>
    <property type="molecule type" value="Genomic_DNA"/>
</dbReference>
<dbReference type="Proteomes" id="UP000054270">
    <property type="component" value="Unassembled WGS sequence"/>
</dbReference>
<gene>
    <name evidence="1" type="ORF">HYPSUDRAFT_1005435</name>
</gene>